<protein>
    <submittedName>
        <fullName evidence="1">Uncharacterized protein</fullName>
    </submittedName>
</protein>
<comment type="caution">
    <text evidence="1">The sequence shown here is derived from an EMBL/GenBank/DDBJ whole genome shotgun (WGS) entry which is preliminary data.</text>
</comment>
<reference evidence="1 2" key="2">
    <citation type="journal article" date="2022" name="Mol. Ecol. Resour.">
        <title>The genomes of chicory, endive, great burdock and yacon provide insights into Asteraceae paleo-polyploidization history and plant inulin production.</title>
        <authorList>
            <person name="Fan W."/>
            <person name="Wang S."/>
            <person name="Wang H."/>
            <person name="Wang A."/>
            <person name="Jiang F."/>
            <person name="Liu H."/>
            <person name="Zhao H."/>
            <person name="Xu D."/>
            <person name="Zhang Y."/>
        </authorList>
    </citation>
    <scope>NUCLEOTIDE SEQUENCE [LARGE SCALE GENOMIC DNA]</scope>
    <source>
        <strain evidence="2">cv. Punajuju</strain>
        <tissue evidence="1">Leaves</tissue>
    </source>
</reference>
<proteinExistence type="predicted"/>
<organism evidence="1 2">
    <name type="scientific">Cichorium intybus</name>
    <name type="common">Chicory</name>
    <dbReference type="NCBI Taxonomy" id="13427"/>
    <lineage>
        <taxon>Eukaryota</taxon>
        <taxon>Viridiplantae</taxon>
        <taxon>Streptophyta</taxon>
        <taxon>Embryophyta</taxon>
        <taxon>Tracheophyta</taxon>
        <taxon>Spermatophyta</taxon>
        <taxon>Magnoliopsida</taxon>
        <taxon>eudicotyledons</taxon>
        <taxon>Gunneridae</taxon>
        <taxon>Pentapetalae</taxon>
        <taxon>asterids</taxon>
        <taxon>campanulids</taxon>
        <taxon>Asterales</taxon>
        <taxon>Asteraceae</taxon>
        <taxon>Cichorioideae</taxon>
        <taxon>Cichorieae</taxon>
        <taxon>Cichoriinae</taxon>
        <taxon>Cichorium</taxon>
    </lineage>
</organism>
<gene>
    <name evidence="1" type="ORF">L2E82_11549</name>
</gene>
<evidence type="ECO:0000313" key="1">
    <source>
        <dbReference type="EMBL" id="KAI3781532.1"/>
    </source>
</evidence>
<accession>A0ACB9GDT6</accession>
<reference evidence="2" key="1">
    <citation type="journal article" date="2022" name="Mol. Ecol. Resour.">
        <title>The genomes of chicory, endive, great burdock and yacon provide insights into Asteraceae palaeo-polyploidization history and plant inulin production.</title>
        <authorList>
            <person name="Fan W."/>
            <person name="Wang S."/>
            <person name="Wang H."/>
            <person name="Wang A."/>
            <person name="Jiang F."/>
            <person name="Liu H."/>
            <person name="Zhao H."/>
            <person name="Xu D."/>
            <person name="Zhang Y."/>
        </authorList>
    </citation>
    <scope>NUCLEOTIDE SEQUENCE [LARGE SCALE GENOMIC DNA]</scope>
    <source>
        <strain evidence="2">cv. Punajuju</strain>
    </source>
</reference>
<sequence>MEDSQDHKSTQLIRGSKVRIKMGSDYGWSSSRNLGKSQLGGVIFGTKKTTINECLSKQLFGLPNQHFVYVKKIDPGLPLFLFNYTDRTLFGIFEAASSGQMNIDPYAWNTDGSQRTPYPAQVQIRVKLQCKPLTENQFKPIISDNYYAQNLFWFELDHAQTNRLLSLLSSQAFSGPRTAFAPQSTTKPKTLLPFEKERVCYMPLEVGGNLNGAKSLPSNIKDIKTFDSVNEKEAICMKLKELALKRKNNVDRHENGTPVGNDVLPKLAARPSSADRKYEAVVVNDVNVEHNGSPVLAQLIEKVEDLMATKTAQNDKIVHLEKKIACMEKNLAEAKAEIKNLKGLCQTVDSQEFYDIKGKEINLDNSVENSILLIGGYDGVSWLSSLDCYTPSQIMTKSLEPMNAERCYAAVTKLEGDLFVFGGGTRGQWFDTVESYNPEANKWTTCPPLNRKNGSLAGATVNDKIYAVGGGNGVECYSAVEMLDFDIGSWIPTRSMLQKRFALAAVELNGALYAVGGYDEKYYLRTAERFDPREHSWKKIASMNTMRGCPSMVVLNEKLYVLGGYDGNAMVSTVEIYDPRADSWMMGEPMTHTRGFSAATVAGDSIYIFGGLKSGEEINDTVECYKEGRGWELTNANAACRRCFFSAIAL</sequence>
<dbReference type="EMBL" id="CM042010">
    <property type="protein sequence ID" value="KAI3781532.1"/>
    <property type="molecule type" value="Genomic_DNA"/>
</dbReference>
<keyword evidence="2" id="KW-1185">Reference proteome</keyword>
<name>A0ACB9GDT6_CICIN</name>
<dbReference type="Proteomes" id="UP001055811">
    <property type="component" value="Linkage Group LG02"/>
</dbReference>
<evidence type="ECO:0000313" key="2">
    <source>
        <dbReference type="Proteomes" id="UP001055811"/>
    </source>
</evidence>